<feature type="region of interest" description="Disordered" evidence="1">
    <location>
        <begin position="118"/>
        <end position="149"/>
    </location>
</feature>
<evidence type="ECO:0000256" key="1">
    <source>
        <dbReference type="SAM" id="MobiDB-lite"/>
    </source>
</evidence>
<protein>
    <submittedName>
        <fullName evidence="2">Uncharacterized protein</fullName>
    </submittedName>
</protein>
<feature type="compositionally biased region" description="Low complexity" evidence="1">
    <location>
        <begin position="118"/>
        <end position="131"/>
    </location>
</feature>
<comment type="caution">
    <text evidence="2">The sequence shown here is derived from an EMBL/GenBank/DDBJ whole genome shotgun (WGS) entry which is preliminary data.</text>
</comment>
<dbReference type="EMBL" id="LZEM01000021">
    <property type="protein sequence ID" value="OAZ39828.1"/>
    <property type="molecule type" value="Genomic_DNA"/>
</dbReference>
<sequence>MAPSADVSPADSPAEAASDGVASAATASSTASGTISTAFGPASSADATNDAAATAAGISGFGGVAPASGAASVERGFRGAFFAPVEPDARGLRGFVVRGEPFLVAVVARSDEPAEGAAATASSAAATSAGMSGRGGADVPTGDAPRCSC</sequence>
<name>A0ABX2WGJ2_9MICO</name>
<proteinExistence type="predicted"/>
<keyword evidence="3" id="KW-1185">Reference proteome</keyword>
<dbReference type="Proteomes" id="UP000093918">
    <property type="component" value="Unassembled WGS sequence"/>
</dbReference>
<feature type="region of interest" description="Disordered" evidence="1">
    <location>
        <begin position="1"/>
        <end position="28"/>
    </location>
</feature>
<evidence type="ECO:0000313" key="3">
    <source>
        <dbReference type="Proteomes" id="UP000093918"/>
    </source>
</evidence>
<accession>A0ABX2WGJ2</accession>
<evidence type="ECO:0000313" key="2">
    <source>
        <dbReference type="EMBL" id="OAZ39828.1"/>
    </source>
</evidence>
<gene>
    <name evidence="2" type="ORF">A9Z40_08440</name>
</gene>
<organism evidence="2 3">
    <name type="scientific">Microbacterium arborescens</name>
    <dbReference type="NCBI Taxonomy" id="33883"/>
    <lineage>
        <taxon>Bacteria</taxon>
        <taxon>Bacillati</taxon>
        <taxon>Actinomycetota</taxon>
        <taxon>Actinomycetes</taxon>
        <taxon>Micrococcales</taxon>
        <taxon>Microbacteriaceae</taxon>
        <taxon>Microbacterium</taxon>
    </lineage>
</organism>
<reference evidence="3" key="1">
    <citation type="submission" date="2016-06" db="EMBL/GenBank/DDBJ databases">
        <title>Genome sequencing of cellulolytic organisms.</title>
        <authorList>
            <person name="Bohra V."/>
            <person name="Dafale N.A."/>
            <person name="Purohit H.J."/>
        </authorList>
    </citation>
    <scope>NUCLEOTIDE SEQUENCE [LARGE SCALE GENOMIC DNA]</scope>
    <source>
        <strain evidence="3">ND21</strain>
    </source>
</reference>